<evidence type="ECO:0000313" key="2">
    <source>
        <dbReference type="EMBL" id="NMO17324.1"/>
    </source>
</evidence>
<dbReference type="EMBL" id="JABBJJ010000095">
    <property type="protein sequence ID" value="NMO17324.1"/>
    <property type="molecule type" value="Genomic_DNA"/>
</dbReference>
<reference evidence="2 3" key="1">
    <citation type="submission" date="2020-04" db="EMBL/GenBank/DDBJ databases">
        <title>Draft genome of Pyxidicoccus fallax type strain.</title>
        <authorList>
            <person name="Whitworth D.E."/>
        </authorList>
    </citation>
    <scope>NUCLEOTIDE SEQUENCE [LARGE SCALE GENOMIC DNA]</scope>
    <source>
        <strain evidence="2 3">DSM 14698</strain>
    </source>
</reference>
<dbReference type="RefSeq" id="WP_169346606.1">
    <property type="nucleotide sequence ID" value="NZ_JABBJJ010000095.1"/>
</dbReference>
<comment type="caution">
    <text evidence="2">The sequence shown here is derived from an EMBL/GenBank/DDBJ whole genome shotgun (WGS) entry which is preliminary data.</text>
</comment>
<name>A0A848LFP6_9BACT</name>
<dbReference type="Pfam" id="PF00550">
    <property type="entry name" value="PP-binding"/>
    <property type="match status" value="1"/>
</dbReference>
<dbReference type="Gene3D" id="1.10.1200.10">
    <property type="entry name" value="ACP-like"/>
    <property type="match status" value="1"/>
</dbReference>
<feature type="domain" description="Carrier" evidence="1">
    <location>
        <begin position="1"/>
        <end position="74"/>
    </location>
</feature>
<accession>A0A848LFP6</accession>
<protein>
    <submittedName>
        <fullName evidence="2">Acyl carrier protein</fullName>
    </submittedName>
</protein>
<evidence type="ECO:0000259" key="1">
    <source>
        <dbReference type="PROSITE" id="PS50075"/>
    </source>
</evidence>
<gene>
    <name evidence="2" type="ORF">HG543_21035</name>
</gene>
<organism evidence="2 3">
    <name type="scientific">Pyxidicoccus fallax</name>
    <dbReference type="NCBI Taxonomy" id="394095"/>
    <lineage>
        <taxon>Bacteria</taxon>
        <taxon>Pseudomonadati</taxon>
        <taxon>Myxococcota</taxon>
        <taxon>Myxococcia</taxon>
        <taxon>Myxococcales</taxon>
        <taxon>Cystobacterineae</taxon>
        <taxon>Myxococcaceae</taxon>
        <taxon>Pyxidicoccus</taxon>
    </lineage>
</organism>
<dbReference type="PROSITE" id="PS50075">
    <property type="entry name" value="CARRIER"/>
    <property type="match status" value="1"/>
</dbReference>
<evidence type="ECO:0000313" key="3">
    <source>
        <dbReference type="Proteomes" id="UP000518300"/>
    </source>
</evidence>
<dbReference type="SUPFAM" id="SSF47336">
    <property type="entry name" value="ACP-like"/>
    <property type="match status" value="1"/>
</dbReference>
<dbReference type="InterPro" id="IPR036736">
    <property type="entry name" value="ACP-like_sf"/>
</dbReference>
<proteinExistence type="predicted"/>
<dbReference type="Proteomes" id="UP000518300">
    <property type="component" value="Unassembled WGS sequence"/>
</dbReference>
<dbReference type="InterPro" id="IPR009081">
    <property type="entry name" value="PP-bd_ACP"/>
</dbReference>
<dbReference type="AlphaFoldDB" id="A0A848LFP6"/>
<keyword evidence="3" id="KW-1185">Reference proteome</keyword>
<sequence length="81" mass="8913">MRDDIIQILSAELGMPGEELTQDVHLRGVAGMDSMKVLSIILKVEKRFGIEIPDDATFRLETVGQFTELVESLAAPLQKAS</sequence>